<gene>
    <name evidence="1" type="ORF">BHAOGJBA_5644</name>
</gene>
<comment type="caution">
    <text evidence="1">The sequence shown here is derived from an EMBL/GenBank/DDBJ whole genome shotgun (WGS) entry which is preliminary data.</text>
</comment>
<dbReference type="RefSeq" id="WP_066922281.1">
    <property type="nucleotide sequence ID" value="NZ_BPQO01000036.1"/>
</dbReference>
<evidence type="ECO:0000313" key="1">
    <source>
        <dbReference type="EMBL" id="GJD92091.1"/>
    </source>
</evidence>
<reference evidence="1" key="2">
    <citation type="submission" date="2021-08" db="EMBL/GenBank/DDBJ databases">
        <authorList>
            <person name="Tani A."/>
            <person name="Ola A."/>
            <person name="Ogura Y."/>
            <person name="Katsura K."/>
            <person name="Hayashi T."/>
        </authorList>
    </citation>
    <scope>NUCLEOTIDE SEQUENCE</scope>
    <source>
        <strain evidence="1">DSM 16372</strain>
    </source>
</reference>
<reference evidence="1" key="1">
    <citation type="journal article" date="2016" name="Front. Microbiol.">
        <title>Genome Sequence of the Piezophilic, Mesophilic Sulfate-Reducing Bacterium Desulfovibrio indicus J2T.</title>
        <authorList>
            <person name="Cao J."/>
            <person name="Maignien L."/>
            <person name="Shao Z."/>
            <person name="Alain K."/>
            <person name="Jebbar M."/>
        </authorList>
    </citation>
    <scope>NUCLEOTIDE SEQUENCE</scope>
    <source>
        <strain evidence="1">DSM 16372</strain>
    </source>
</reference>
<proteinExistence type="predicted"/>
<dbReference type="Proteomes" id="UP001055247">
    <property type="component" value="Unassembled WGS sequence"/>
</dbReference>
<dbReference type="EMBL" id="BPQO01000036">
    <property type="protein sequence ID" value="GJD92091.1"/>
    <property type="molecule type" value="Genomic_DNA"/>
</dbReference>
<organism evidence="1 2">
    <name type="scientific">Methylobacterium hispanicum</name>
    <dbReference type="NCBI Taxonomy" id="270350"/>
    <lineage>
        <taxon>Bacteria</taxon>
        <taxon>Pseudomonadati</taxon>
        <taxon>Pseudomonadota</taxon>
        <taxon>Alphaproteobacteria</taxon>
        <taxon>Hyphomicrobiales</taxon>
        <taxon>Methylobacteriaceae</taxon>
        <taxon>Methylobacterium</taxon>
    </lineage>
</organism>
<keyword evidence="2" id="KW-1185">Reference proteome</keyword>
<accession>A0AAV4ZU35</accession>
<evidence type="ECO:0000313" key="2">
    <source>
        <dbReference type="Proteomes" id="UP001055247"/>
    </source>
</evidence>
<name>A0AAV4ZU35_9HYPH</name>
<sequence length="291" mass="31682">MSRKLVFVKGLRLGRLGSAYLRCDQLCAIVARSGLLDADDLGVTDRPERARDSLLVVNKSYLMENGAAALGQLRRNGNVVAIDPVDLKIAPGARIDADLLIASSRMQETFFREHFPSRPTVYVPHHADLRLPAPGEPPRQFGTGYFGALYNAPFMEDLVAAGLCTFHKADDPAETGWMQEVPRYACHYAARSWQGFDGFKPFTKGIIAARCGAVVVVDRNPEAIAALGADYPFYIDDPSLPGIHDALERVRSAFGSDPWDAARDAMTRLAASVSEAAVAESVIRLRRHAGG</sequence>
<dbReference type="AlphaFoldDB" id="A0AAV4ZU35"/>
<protein>
    <recommendedName>
        <fullName evidence="3">Glycosyltransferase family 1 protein</fullName>
    </recommendedName>
</protein>
<evidence type="ECO:0008006" key="3">
    <source>
        <dbReference type="Google" id="ProtNLM"/>
    </source>
</evidence>